<evidence type="ECO:0000313" key="4">
    <source>
        <dbReference type="EMBL" id="KAK7469876.1"/>
    </source>
</evidence>
<dbReference type="AlphaFoldDB" id="A0ABD0JCK8"/>
<comment type="caution">
    <text evidence="4">The sequence shown here is derived from an EMBL/GenBank/DDBJ whole genome shotgun (WGS) entry which is preliminary data.</text>
</comment>
<feature type="domain" description="SOCS box" evidence="3">
    <location>
        <begin position="1006"/>
        <end position="1038"/>
    </location>
</feature>
<dbReference type="Gene3D" id="1.25.40.20">
    <property type="entry name" value="Ankyrin repeat-containing domain"/>
    <property type="match status" value="2"/>
</dbReference>
<proteinExistence type="predicted"/>
<sequence length="1052" mass="120014">YGAIPGAESFLPTAVSREGLFAEKYEAVAQWIKILLTWSRRMRAMQKLFRVVSKWRTLSTHGGKPNLYCVFSIVKTPAPVMMDPPTANISTQEMQEAVILQLLDRKQWEHVTGLVQQGVVQQGVSIEHRDMVLKEALRHSQWECVTTLVRLGVSADNRDLALHKAVRYRQWQCVEEVLRLGVSQRQRDFALKRAVQHEQFDLVSELVEAGVSFEQRNDAARGAVLQGQWKCVTDLIKAGISSQQRDDALKEAVRQNQWARLPELLRLSDTPTHTDFAVREAIRQCEWKCVTNLVKLGLGQDLKDYVFNEALTWGHLDCATEVMKQGVHESQKQWLVDELFRLGKWHRVIDLFVEGTLDECMRGFTMKRAARYGEFDAFLTIVQLCGVSEDELIQVMMAAISMYAHSFLHKVIRSTRNGRRVFKQLCLKQQFNAFMPFDLYINLVEVQETDLALYLAATHDLWVSVLSLYDDCLVSRKTRAFAFHRAVRQGAWEHVAKMARMTVTEQRHCRMAFLEAARQGECHLTLELCDSGFKVKERDLKFAIECCIQLGKWEFVVEYQNRAGLSAPCDHLIQFAIEISLKSDSLDCFIGLLRNRLQSGLISFACKTAFQYKKCNFVLALCSSDKTHGWFRRSALQTAAETGIEKGKWDFVRELVQNYGASFSDDHFVMCIQKIIGASDSWRICASFLDLWCKDSDLFWVEGGDNPLSEYDTDLASALVEWCLKTAFGNLAMFLSLLIRKWSLATEVVRELGNCLSREVLRTSACFTICNGASGTAAALLKLLDVKEYFYFDIEEIPDAFQTGLLTKCQEEGMLEWVVELAIRFDKWEFLDAALETCHDQSLINRAVSEAADFDQWSLIRHHIDRCEMDEFDLARILRQAVRSDESVECVKALLNKVDPLSATDYGSSLMCCAVESGGDRKEMLRLCVRAGLSSHERHPEKEPHFCSPMKQALQNGQLPLVRLLHESGSSSNCELFLLKNDASIRAQLERQRRQDIVQYLDRAASNPASLQHLCRLTVSHLVGCRPGRRDRVASLPLTWCTKDLVLFEDLT</sequence>
<evidence type="ECO:0000256" key="1">
    <source>
        <dbReference type="ARBA" id="ARBA00022737"/>
    </source>
</evidence>
<gene>
    <name evidence="4" type="ORF">BaRGS_00036096</name>
</gene>
<evidence type="ECO:0000256" key="2">
    <source>
        <dbReference type="ARBA" id="ARBA00023043"/>
    </source>
</evidence>
<dbReference type="SUPFAM" id="SSF48403">
    <property type="entry name" value="Ankyrin repeat"/>
    <property type="match status" value="1"/>
</dbReference>
<evidence type="ECO:0000313" key="5">
    <source>
        <dbReference type="Proteomes" id="UP001519460"/>
    </source>
</evidence>
<dbReference type="CDD" id="cd03587">
    <property type="entry name" value="SOCS"/>
    <property type="match status" value="1"/>
</dbReference>
<dbReference type="PROSITE" id="PS50225">
    <property type="entry name" value="SOCS"/>
    <property type="match status" value="1"/>
</dbReference>
<reference evidence="4 5" key="1">
    <citation type="journal article" date="2023" name="Sci. Data">
        <title>Genome assembly of the Korean intertidal mud-creeper Batillaria attramentaria.</title>
        <authorList>
            <person name="Patra A.K."/>
            <person name="Ho P.T."/>
            <person name="Jun S."/>
            <person name="Lee S.J."/>
            <person name="Kim Y."/>
            <person name="Won Y.J."/>
        </authorList>
    </citation>
    <scope>NUCLEOTIDE SEQUENCE [LARGE SCALE GENOMIC DNA]</scope>
    <source>
        <strain evidence="4">Wonlab-2016</strain>
    </source>
</reference>
<dbReference type="InterPro" id="IPR002110">
    <property type="entry name" value="Ankyrin_rpt"/>
</dbReference>
<name>A0ABD0JCK8_9CAEN</name>
<keyword evidence="5" id="KW-1185">Reference proteome</keyword>
<protein>
    <recommendedName>
        <fullName evidence="3">SOCS box domain-containing protein</fullName>
    </recommendedName>
</protein>
<dbReference type="PANTHER" id="PTHR24198:SF165">
    <property type="entry name" value="ANKYRIN REPEAT-CONTAINING PROTEIN-RELATED"/>
    <property type="match status" value="1"/>
</dbReference>
<keyword evidence="1" id="KW-0677">Repeat</keyword>
<dbReference type="SMART" id="SM00248">
    <property type="entry name" value="ANK"/>
    <property type="match status" value="4"/>
</dbReference>
<dbReference type="Proteomes" id="UP001519460">
    <property type="component" value="Unassembled WGS sequence"/>
</dbReference>
<dbReference type="SMART" id="SM00969">
    <property type="entry name" value="SOCS_box"/>
    <property type="match status" value="1"/>
</dbReference>
<dbReference type="Pfam" id="PF07525">
    <property type="entry name" value="SOCS_box"/>
    <property type="match status" value="1"/>
</dbReference>
<dbReference type="SUPFAM" id="SSF140860">
    <property type="entry name" value="Pseudo ankyrin repeat-like"/>
    <property type="match status" value="1"/>
</dbReference>
<evidence type="ECO:0000259" key="3">
    <source>
        <dbReference type="PROSITE" id="PS50225"/>
    </source>
</evidence>
<dbReference type="InterPro" id="IPR036770">
    <property type="entry name" value="Ankyrin_rpt-contain_sf"/>
</dbReference>
<dbReference type="InterPro" id="IPR001496">
    <property type="entry name" value="SOCS_box"/>
</dbReference>
<dbReference type="EMBL" id="JACVVK020000500">
    <property type="protein sequence ID" value="KAK7469876.1"/>
    <property type="molecule type" value="Genomic_DNA"/>
</dbReference>
<feature type="non-terminal residue" evidence="4">
    <location>
        <position position="1"/>
    </location>
</feature>
<organism evidence="4 5">
    <name type="scientific">Batillaria attramentaria</name>
    <dbReference type="NCBI Taxonomy" id="370345"/>
    <lineage>
        <taxon>Eukaryota</taxon>
        <taxon>Metazoa</taxon>
        <taxon>Spiralia</taxon>
        <taxon>Lophotrochozoa</taxon>
        <taxon>Mollusca</taxon>
        <taxon>Gastropoda</taxon>
        <taxon>Caenogastropoda</taxon>
        <taxon>Sorbeoconcha</taxon>
        <taxon>Cerithioidea</taxon>
        <taxon>Batillariidae</taxon>
        <taxon>Batillaria</taxon>
    </lineage>
</organism>
<keyword evidence="2" id="KW-0040">ANK repeat</keyword>
<accession>A0ABD0JCK8</accession>
<dbReference type="PANTHER" id="PTHR24198">
    <property type="entry name" value="ANKYRIN REPEAT AND PROTEIN KINASE DOMAIN-CONTAINING PROTEIN"/>
    <property type="match status" value="1"/>
</dbReference>